<dbReference type="InterPro" id="IPR014729">
    <property type="entry name" value="Rossmann-like_a/b/a_fold"/>
</dbReference>
<keyword evidence="4" id="KW-0378">Hydrolase</keyword>
<dbReference type="InterPro" id="IPR004821">
    <property type="entry name" value="Cyt_trans-like"/>
</dbReference>
<dbReference type="EMBL" id="CP029077">
    <property type="protein sequence ID" value="QED23747.1"/>
    <property type="molecule type" value="Genomic_DNA"/>
</dbReference>
<proteinExistence type="predicted"/>
<organism evidence="4 5">
    <name type="scientific">Candidatus Deianiraea vastatrix</name>
    <dbReference type="NCBI Taxonomy" id="2163644"/>
    <lineage>
        <taxon>Bacteria</taxon>
        <taxon>Pseudomonadati</taxon>
        <taxon>Pseudomonadota</taxon>
        <taxon>Alphaproteobacteria</taxon>
        <taxon>Rickettsiales</taxon>
        <taxon>Candidatus Deianiraeaceae</taxon>
        <taxon>Candidatus Deianiraea</taxon>
    </lineage>
</organism>
<accession>A0A5B8XJM4</accession>
<evidence type="ECO:0000313" key="4">
    <source>
        <dbReference type="EMBL" id="QED23747.1"/>
    </source>
</evidence>
<reference evidence="4 5" key="1">
    <citation type="journal article" date="2019" name="ISME J.">
        <title>Deianiraea, an extracellular bacterium associated with the ciliate Paramecium, suggests an alternative scenario for the evolution of Rickettsiales.</title>
        <authorList>
            <person name="Castelli M."/>
            <person name="Sabaneyeva E."/>
            <person name="Lanzoni O."/>
            <person name="Lebedeva N."/>
            <person name="Floriano A.M."/>
            <person name="Gaiarsa S."/>
            <person name="Benken K."/>
            <person name="Modeo L."/>
            <person name="Bandi C."/>
            <person name="Potekhin A."/>
            <person name="Sassera D."/>
            <person name="Petroni G."/>
        </authorList>
    </citation>
    <scope>NUCLEOTIDE SEQUENCE [LARGE SCALE GENOMIC DNA]</scope>
    <source>
        <strain evidence="4">CyL4-1</strain>
    </source>
</reference>
<sequence>MLVVSCAKFNKKQYNLVVYPGRFQPFHQGHYDMIKEAKKHGKHVLIAISQAKGMQKDERNVFSGDDREKMITNTLTEDGFTNYSIIQLDYVKKGKTIQDWDNNLIKTAKSEYRKIFKAEPNKDDIAFIYYDRDKANYDKRFEKDFDIIQVKSSFDDDISATKVRDEFFEQGFVDKKLPSGTRDFLDNFHKTITINNIEINYIENLPSNKNYPRMSAISRDKNFKDGWVQIVDTDSNWENGKWRHFVDWDPKFTKYPLYSYENFNDEPQWAVPNGHTLHWKAKTFPVRLMNDKIIAIGKGFSWGFVANGSKIKMIKPESVIADKEVLQELKIENK</sequence>
<feature type="domain" description="Cytidyltransferase-like" evidence="3">
    <location>
        <begin position="18"/>
        <end position="101"/>
    </location>
</feature>
<evidence type="ECO:0000256" key="2">
    <source>
        <dbReference type="ARBA" id="ARBA00022695"/>
    </source>
</evidence>
<dbReference type="PANTHER" id="PTHR21342">
    <property type="entry name" value="PHOSPHOPANTETHEINE ADENYLYLTRANSFERASE"/>
    <property type="match status" value="1"/>
</dbReference>
<dbReference type="SUPFAM" id="SSF52374">
    <property type="entry name" value="Nucleotidylyl transferase"/>
    <property type="match status" value="1"/>
</dbReference>
<keyword evidence="2 4" id="KW-0548">Nucleotidyltransferase</keyword>
<dbReference type="NCBIfam" id="TIGR00125">
    <property type="entry name" value="cyt_tran_rel"/>
    <property type="match status" value="1"/>
</dbReference>
<protein>
    <submittedName>
        <fullName evidence="4">Bifunctional NMN adenylyltransferase/Nudix hydrolase</fullName>
    </submittedName>
</protein>
<dbReference type="Gene3D" id="3.40.50.620">
    <property type="entry name" value="HUPs"/>
    <property type="match status" value="1"/>
</dbReference>
<dbReference type="Pfam" id="PF01467">
    <property type="entry name" value="CTP_transf_like"/>
    <property type="match status" value="1"/>
</dbReference>
<evidence type="ECO:0000259" key="3">
    <source>
        <dbReference type="Pfam" id="PF01467"/>
    </source>
</evidence>
<gene>
    <name evidence="4" type="ORF">Deia_00960</name>
</gene>
<keyword evidence="5" id="KW-1185">Reference proteome</keyword>
<dbReference type="GO" id="GO:0016779">
    <property type="term" value="F:nucleotidyltransferase activity"/>
    <property type="evidence" value="ECO:0007669"/>
    <property type="project" value="UniProtKB-KW"/>
</dbReference>
<dbReference type="AlphaFoldDB" id="A0A5B8XJM4"/>
<name>A0A5B8XJM4_9RICK</name>
<evidence type="ECO:0000256" key="1">
    <source>
        <dbReference type="ARBA" id="ARBA00022679"/>
    </source>
</evidence>
<dbReference type="Proteomes" id="UP000321934">
    <property type="component" value="Chromosome"/>
</dbReference>
<dbReference type="PANTHER" id="PTHR21342:SF0">
    <property type="entry name" value="BIFUNCTIONAL NMN ADENYLYLTRANSFERASE_NUDIX HYDROLASE"/>
    <property type="match status" value="1"/>
</dbReference>
<evidence type="ECO:0000313" key="5">
    <source>
        <dbReference type="Proteomes" id="UP000321934"/>
    </source>
</evidence>
<dbReference type="GO" id="GO:0016787">
    <property type="term" value="F:hydrolase activity"/>
    <property type="evidence" value="ECO:0007669"/>
    <property type="project" value="UniProtKB-KW"/>
</dbReference>
<keyword evidence="1 4" id="KW-0808">Transferase</keyword>